<name>A0A9K3CZ61_9EUKA</name>
<evidence type="ECO:0000313" key="2">
    <source>
        <dbReference type="EMBL" id="GIQ84983.1"/>
    </source>
</evidence>
<evidence type="ECO:0000256" key="1">
    <source>
        <dbReference type="SAM" id="MobiDB-lite"/>
    </source>
</evidence>
<organism evidence="2 3">
    <name type="scientific">Kipferlia bialata</name>
    <dbReference type="NCBI Taxonomy" id="797122"/>
    <lineage>
        <taxon>Eukaryota</taxon>
        <taxon>Metamonada</taxon>
        <taxon>Carpediemonas-like organisms</taxon>
        <taxon>Kipferlia</taxon>
    </lineage>
</organism>
<dbReference type="Proteomes" id="UP000265618">
    <property type="component" value="Unassembled WGS sequence"/>
</dbReference>
<evidence type="ECO:0000313" key="3">
    <source>
        <dbReference type="Proteomes" id="UP000265618"/>
    </source>
</evidence>
<feature type="non-terminal residue" evidence="2">
    <location>
        <position position="1"/>
    </location>
</feature>
<feature type="region of interest" description="Disordered" evidence="1">
    <location>
        <begin position="1"/>
        <end position="94"/>
    </location>
</feature>
<reference evidence="2 3" key="1">
    <citation type="journal article" date="2018" name="PLoS ONE">
        <title>The draft genome of Kipferlia bialata reveals reductive genome evolution in fornicate parasites.</title>
        <authorList>
            <person name="Tanifuji G."/>
            <person name="Takabayashi S."/>
            <person name="Kume K."/>
            <person name="Takagi M."/>
            <person name="Nakayama T."/>
            <person name="Kamikawa R."/>
            <person name="Inagaki Y."/>
            <person name="Hashimoto T."/>
        </authorList>
    </citation>
    <scope>NUCLEOTIDE SEQUENCE [LARGE SCALE GENOMIC DNA]</scope>
    <source>
        <strain evidence="2">NY0173</strain>
    </source>
</reference>
<proteinExistence type="predicted"/>
<sequence length="94" mass="10388">SSEAITQLEERNGQLEEKVKQLERDNKAAAASRSRLQTTLLKQLQEARRQQRPSGIPMGSRVGSERMSSRAPSSSRYMEFDTPGVAPSLADLAN</sequence>
<accession>A0A9K3CZ61</accession>
<gene>
    <name evidence="2" type="ORF">KIPB_006585</name>
</gene>
<dbReference type="AlphaFoldDB" id="A0A9K3CZ61"/>
<comment type="caution">
    <text evidence="2">The sequence shown here is derived from an EMBL/GenBank/DDBJ whole genome shotgun (WGS) entry which is preliminary data.</text>
</comment>
<feature type="compositionally biased region" description="Basic and acidic residues" evidence="1">
    <location>
        <begin position="8"/>
        <end position="27"/>
    </location>
</feature>
<keyword evidence="3" id="KW-1185">Reference proteome</keyword>
<dbReference type="EMBL" id="BDIP01001713">
    <property type="protein sequence ID" value="GIQ84983.1"/>
    <property type="molecule type" value="Genomic_DNA"/>
</dbReference>
<protein>
    <submittedName>
        <fullName evidence="2">Uncharacterized protein</fullName>
    </submittedName>
</protein>